<comment type="caution">
    <text evidence="1">The sequence shown here is derived from an EMBL/GenBank/DDBJ whole genome shotgun (WGS) entry which is preliminary data.</text>
</comment>
<dbReference type="EMBL" id="QKRA01000010">
    <property type="protein sequence ID" value="RDL43017.1"/>
    <property type="molecule type" value="Genomic_DNA"/>
</dbReference>
<evidence type="ECO:0000313" key="1">
    <source>
        <dbReference type="EMBL" id="RDL43017.1"/>
    </source>
</evidence>
<protein>
    <submittedName>
        <fullName evidence="1">Uncharacterized protein</fullName>
    </submittedName>
</protein>
<accession>A0A370U5H1</accession>
<sequence>MQRTGLSIRNMDQPKFLPQSNLCIRSTPNIGSEQLSVPQVLARTYPKKLLTRNIVISMDFKQPVVVIPNQEVSRMIVAVRTPFYLTYK</sequence>
<reference evidence="1 2" key="1">
    <citation type="submission" date="2018-06" db="EMBL/GenBank/DDBJ databases">
        <title>Marinomonas sp. YLB-05 draft genome sequence.</title>
        <authorList>
            <person name="Yu L."/>
            <person name="Tang X."/>
        </authorList>
    </citation>
    <scope>NUCLEOTIDE SEQUENCE [LARGE SCALE GENOMIC DNA]</scope>
    <source>
        <strain evidence="1 2">YLB-05</strain>
    </source>
</reference>
<proteinExistence type="predicted"/>
<evidence type="ECO:0000313" key="2">
    <source>
        <dbReference type="Proteomes" id="UP000254326"/>
    </source>
</evidence>
<name>A0A370U5H1_9GAMM</name>
<gene>
    <name evidence="1" type="ORF">DN730_16050</name>
</gene>
<dbReference type="Proteomes" id="UP000254326">
    <property type="component" value="Unassembled WGS sequence"/>
</dbReference>
<keyword evidence="2" id="KW-1185">Reference proteome</keyword>
<dbReference type="RefSeq" id="WP_115469169.1">
    <property type="nucleotide sequence ID" value="NZ_QKRA01000010.1"/>
</dbReference>
<dbReference type="AlphaFoldDB" id="A0A370U5H1"/>
<organism evidence="1 2">
    <name type="scientific">Marinomonas piezotolerans</name>
    <dbReference type="NCBI Taxonomy" id="2213058"/>
    <lineage>
        <taxon>Bacteria</taxon>
        <taxon>Pseudomonadati</taxon>
        <taxon>Pseudomonadota</taxon>
        <taxon>Gammaproteobacteria</taxon>
        <taxon>Oceanospirillales</taxon>
        <taxon>Oceanospirillaceae</taxon>
        <taxon>Marinomonas</taxon>
    </lineage>
</organism>